<dbReference type="InterPro" id="IPR001650">
    <property type="entry name" value="Helicase_C-like"/>
</dbReference>
<dbReference type="InterPro" id="IPR007502">
    <property type="entry name" value="Helicase-assoc_dom"/>
</dbReference>
<dbReference type="InterPro" id="IPR027417">
    <property type="entry name" value="P-loop_NTPase"/>
</dbReference>
<dbReference type="PROSITE" id="PS51194">
    <property type="entry name" value="HELICASE_CTER"/>
    <property type="match status" value="1"/>
</dbReference>
<evidence type="ECO:0000256" key="3">
    <source>
        <dbReference type="ARBA" id="ARBA00022741"/>
    </source>
</evidence>
<organism evidence="11 12">
    <name type="scientific">Blastocystis sp. subtype 1 (strain ATCC 50177 / NandII)</name>
    <dbReference type="NCBI Taxonomy" id="478820"/>
    <lineage>
        <taxon>Eukaryota</taxon>
        <taxon>Sar</taxon>
        <taxon>Stramenopiles</taxon>
        <taxon>Bigyra</taxon>
        <taxon>Opalozoa</taxon>
        <taxon>Opalinata</taxon>
        <taxon>Blastocystidae</taxon>
        <taxon>Blastocystis</taxon>
    </lineage>
</organism>
<dbReference type="CDD" id="cd18791">
    <property type="entry name" value="SF2_C_RHA"/>
    <property type="match status" value="1"/>
</dbReference>
<feature type="domain" description="Helicase ATP-binding" evidence="9">
    <location>
        <begin position="277"/>
        <end position="458"/>
    </location>
</feature>
<dbReference type="Pfam" id="PF23362">
    <property type="entry name" value="DHX37_C"/>
    <property type="match status" value="1"/>
</dbReference>
<reference evidence="11 12" key="1">
    <citation type="submission" date="2016-05" db="EMBL/GenBank/DDBJ databases">
        <title>Nuclear genome of Blastocystis sp. subtype 1 NandII.</title>
        <authorList>
            <person name="Gentekaki E."/>
            <person name="Curtis B."/>
            <person name="Stairs C."/>
            <person name="Eme L."/>
            <person name="Herman E."/>
            <person name="Klimes V."/>
            <person name="Arias M.C."/>
            <person name="Elias M."/>
            <person name="Hilliou F."/>
            <person name="Klute M."/>
            <person name="Malik S.-B."/>
            <person name="Pightling A."/>
            <person name="Rachubinski R."/>
            <person name="Salas D."/>
            <person name="Schlacht A."/>
            <person name="Suga H."/>
            <person name="Archibald J."/>
            <person name="Ball S.G."/>
            <person name="Clark G."/>
            <person name="Dacks J."/>
            <person name="Van Der Giezen M."/>
            <person name="Tsaousis A."/>
            <person name="Roger A."/>
        </authorList>
    </citation>
    <scope>NUCLEOTIDE SEQUENCE [LARGE SCALE GENOMIC DNA]</scope>
    <source>
        <strain evidence="12">ATCC 50177 / NandII</strain>
    </source>
</reference>
<feature type="compositionally biased region" description="Acidic residues" evidence="8">
    <location>
        <begin position="830"/>
        <end position="845"/>
    </location>
</feature>
<feature type="region of interest" description="Disordered" evidence="8">
    <location>
        <begin position="531"/>
        <end position="558"/>
    </location>
</feature>
<dbReference type="STRING" id="478820.A0A196S8J5"/>
<evidence type="ECO:0000259" key="10">
    <source>
        <dbReference type="PROSITE" id="PS51194"/>
    </source>
</evidence>
<proteinExistence type="inferred from homology"/>
<dbReference type="GO" id="GO:0016787">
    <property type="term" value="F:hydrolase activity"/>
    <property type="evidence" value="ECO:0007669"/>
    <property type="project" value="UniProtKB-KW"/>
</dbReference>
<dbReference type="GO" id="GO:0005730">
    <property type="term" value="C:nucleolus"/>
    <property type="evidence" value="ECO:0007669"/>
    <property type="project" value="TreeGrafter"/>
</dbReference>
<dbReference type="OrthoDB" id="10253254at2759"/>
<dbReference type="CDD" id="cd17982">
    <property type="entry name" value="DEXHc_DHX37"/>
    <property type="match status" value="1"/>
</dbReference>
<dbReference type="Pfam" id="PF21010">
    <property type="entry name" value="HA2_C"/>
    <property type="match status" value="1"/>
</dbReference>
<evidence type="ECO:0000256" key="7">
    <source>
        <dbReference type="ARBA" id="ARBA00047984"/>
    </source>
</evidence>
<dbReference type="EC" id="3.6.4.13" evidence="2"/>
<evidence type="ECO:0000256" key="1">
    <source>
        <dbReference type="ARBA" id="ARBA00008792"/>
    </source>
</evidence>
<evidence type="ECO:0000256" key="6">
    <source>
        <dbReference type="ARBA" id="ARBA00022840"/>
    </source>
</evidence>
<evidence type="ECO:0000256" key="2">
    <source>
        <dbReference type="ARBA" id="ARBA00012552"/>
    </source>
</evidence>
<dbReference type="InterPro" id="IPR011709">
    <property type="entry name" value="DEAD-box_helicase_OB_fold"/>
</dbReference>
<dbReference type="SMART" id="SM00487">
    <property type="entry name" value="DEXDc"/>
    <property type="match status" value="1"/>
</dbReference>
<dbReference type="SMART" id="SM00490">
    <property type="entry name" value="HELICc"/>
    <property type="match status" value="1"/>
</dbReference>
<dbReference type="Proteomes" id="UP000078348">
    <property type="component" value="Unassembled WGS sequence"/>
</dbReference>
<feature type="compositionally biased region" description="Basic and acidic residues" evidence="8">
    <location>
        <begin position="44"/>
        <end position="57"/>
    </location>
</feature>
<keyword evidence="3" id="KW-0547">Nucleotide-binding</keyword>
<feature type="compositionally biased region" description="Basic residues" evidence="8">
    <location>
        <begin position="1"/>
        <end position="15"/>
    </location>
</feature>
<dbReference type="PROSITE" id="PS51192">
    <property type="entry name" value="HELICASE_ATP_BIND_1"/>
    <property type="match status" value="1"/>
</dbReference>
<dbReference type="GO" id="GO:0003724">
    <property type="term" value="F:RNA helicase activity"/>
    <property type="evidence" value="ECO:0007669"/>
    <property type="project" value="UniProtKB-EC"/>
</dbReference>
<evidence type="ECO:0000313" key="11">
    <source>
        <dbReference type="EMBL" id="OAO13353.1"/>
    </source>
</evidence>
<dbReference type="PANTHER" id="PTHR18934">
    <property type="entry name" value="ATP-DEPENDENT RNA HELICASE"/>
    <property type="match status" value="1"/>
</dbReference>
<dbReference type="Pfam" id="PF00270">
    <property type="entry name" value="DEAD"/>
    <property type="match status" value="1"/>
</dbReference>
<evidence type="ECO:0000313" key="12">
    <source>
        <dbReference type="Proteomes" id="UP000078348"/>
    </source>
</evidence>
<dbReference type="InterPro" id="IPR011545">
    <property type="entry name" value="DEAD/DEAH_box_helicase_dom"/>
</dbReference>
<dbReference type="FunFam" id="3.40.50.300:FF:000637">
    <property type="entry name" value="ATP-dependent RNA helicase DHX37/DHR1"/>
    <property type="match status" value="1"/>
</dbReference>
<dbReference type="Pfam" id="PF07717">
    <property type="entry name" value="OB_NTP_bind"/>
    <property type="match status" value="1"/>
</dbReference>
<evidence type="ECO:0000256" key="5">
    <source>
        <dbReference type="ARBA" id="ARBA00022806"/>
    </source>
</evidence>
<keyword evidence="6" id="KW-0067">ATP-binding</keyword>
<comment type="caution">
    <text evidence="11">The sequence shown here is derived from an EMBL/GenBank/DDBJ whole genome shotgun (WGS) entry which is preliminary data.</text>
</comment>
<keyword evidence="4" id="KW-0378">Hydrolase</keyword>
<dbReference type="SUPFAM" id="SSF52540">
    <property type="entry name" value="P-loop containing nucleoside triphosphate hydrolases"/>
    <property type="match status" value="1"/>
</dbReference>
<gene>
    <name evidence="11" type="ORF">AV274_5028</name>
</gene>
<dbReference type="PANTHER" id="PTHR18934:SF99">
    <property type="entry name" value="ATP-DEPENDENT RNA HELICASE DHX37-RELATED"/>
    <property type="match status" value="1"/>
</dbReference>
<keyword evidence="12" id="KW-1185">Reference proteome</keyword>
<feature type="region of interest" description="Disordered" evidence="8">
    <location>
        <begin position="1"/>
        <end position="24"/>
    </location>
</feature>
<dbReference type="GO" id="GO:0003723">
    <property type="term" value="F:RNA binding"/>
    <property type="evidence" value="ECO:0007669"/>
    <property type="project" value="TreeGrafter"/>
</dbReference>
<dbReference type="PROSITE" id="PS00690">
    <property type="entry name" value="DEAH_ATP_HELICASE"/>
    <property type="match status" value="1"/>
</dbReference>
<feature type="domain" description="Helicase C-terminal" evidence="10">
    <location>
        <begin position="487"/>
        <end position="732"/>
    </location>
</feature>
<comment type="catalytic activity">
    <reaction evidence="7">
        <text>ATP + H2O = ADP + phosphate + H(+)</text>
        <dbReference type="Rhea" id="RHEA:13065"/>
        <dbReference type="ChEBI" id="CHEBI:15377"/>
        <dbReference type="ChEBI" id="CHEBI:15378"/>
        <dbReference type="ChEBI" id="CHEBI:30616"/>
        <dbReference type="ChEBI" id="CHEBI:43474"/>
        <dbReference type="ChEBI" id="CHEBI:456216"/>
        <dbReference type="EC" id="3.6.4.13"/>
    </reaction>
</comment>
<dbReference type="SMART" id="SM00847">
    <property type="entry name" value="HA2"/>
    <property type="match status" value="1"/>
</dbReference>
<comment type="similarity">
    <text evidence="1">Belongs to the DEAD box helicase family. DEAH subfamily.</text>
</comment>
<feature type="compositionally biased region" description="Basic and acidic residues" evidence="8">
    <location>
        <begin position="531"/>
        <end position="543"/>
    </location>
</feature>
<dbReference type="InterPro" id="IPR048333">
    <property type="entry name" value="HA2_WH"/>
</dbReference>
<dbReference type="EMBL" id="LXWW01000421">
    <property type="protein sequence ID" value="OAO13353.1"/>
    <property type="molecule type" value="Genomic_DNA"/>
</dbReference>
<evidence type="ECO:0000256" key="4">
    <source>
        <dbReference type="ARBA" id="ARBA00022801"/>
    </source>
</evidence>
<dbReference type="GO" id="GO:0005524">
    <property type="term" value="F:ATP binding"/>
    <property type="evidence" value="ECO:0007669"/>
    <property type="project" value="UniProtKB-KW"/>
</dbReference>
<dbReference type="InterPro" id="IPR056371">
    <property type="entry name" value="DHX37-like_C"/>
</dbReference>
<feature type="region of interest" description="Disordered" evidence="8">
    <location>
        <begin position="821"/>
        <end position="847"/>
    </location>
</feature>
<feature type="compositionally biased region" description="Basic residues" evidence="8">
    <location>
        <begin position="58"/>
        <end position="67"/>
    </location>
</feature>
<dbReference type="Gene3D" id="1.20.120.1080">
    <property type="match status" value="1"/>
</dbReference>
<evidence type="ECO:0000259" key="9">
    <source>
        <dbReference type="PROSITE" id="PS51192"/>
    </source>
</evidence>
<sequence>MNAKSKKKGSKKKQQTPKVELSEELKSALGDATDIVLEDTKLSKEEKKRQRLKEEKRKLKMEKKGKRARKLEEIALKKRRKLEHDTLMVEIQQKQLSADKLSVFKSSGKLGKKETKRDIVKQAFYKETLGLELNENEKNTLHVAVDTAPVENEQSDSDSSEEGKPFLVDAANEPEQDEKHEAMEMELAVAIDDESDSPAGPTYVEEVKEVTSNAPPGLMLRLNDDSIEDMKRIREDLSTAVPEELKKRAYFVSVKRSAEIEEQRSKLPVCAMEQEIMEAINYHDVVIVCGETGSGKTTQIPQFLFEAGYGRAESGHPGLIGITQPRRVAAVSMARRVAEELNTPCGREGEVGYQIRYDSHTVGKNCKVKFMTDGILLKEIQSDFLLRQYSVVMLDEAHERNLNTDLLLGLLSRIIPLRKKLKEEGKVVSSLKLVIMSATLKVTDFQNPILFTPSPPIIHVHARQYPVGVHFAKKTEMEDYVGAAYKKVVQIHKRLPEGGVLVFLTGQQEIETLCKRLREKFDRAVVEKKKKELEEEEKARQEEEEKEGPTVFVPPKTASGEEDVMVDGLAGFSDSEEEEEEMGTVPGTIDPFYECVDKNTMPMHVLPLYSLLEEKKQLQIWDPVPEGERLVVVATNVAETSITIPGIKYVVDTGRAKEKVWEKETGICEYKIQWISQASAEQRQGRAGRVAPGHCYRLYSAAVFQQQFPQWDTPEICRTPLEDTLLLMKDMGIKNVETFPFPTLPEQGSIQAALQILVALGAVDKNKEISTLGRAMMKYPVGVRYAKMLVLAGEKKEILGLMVGVIAALTGRSPIIRPEELMMRGKEKKEEEEEEEEEGEEEKEENSELRKCRESLLLWRDASSDALSLLRLFGAYLHAPSPTTFCLQHFLREKTMREMTELRRQIIRILVQQDASLSPLLAKPITPPTPAQNSLLRQIIVASFLDHVARRMTPSEARDIEIPRGKVPYVTTSMNENTAGFIHRESFVLPLKQSDFDKYPDYFVYQDLVQKNGRIFLRGVTLLNKTWLPRLSADSQQCVFSSPLETPQPFFDPKKDAIMCYVTPRFGPHLWELPAYLVEYPRREGDEFKWFAKELLEGKVVKELEVLKGVYVTSPVLLTKAQIPVRGMMLITTLRKEGVVSKKGLLLAWKKNPLFLKTELLAWVAPRCAVALSLMWGYITKGVDVPEDVLAKVKSSVSV</sequence>
<dbReference type="InterPro" id="IPR014001">
    <property type="entry name" value="Helicase_ATP-bd"/>
</dbReference>
<name>A0A196S8J5_BLAHN</name>
<dbReference type="Pfam" id="PF00271">
    <property type="entry name" value="Helicase_C"/>
    <property type="match status" value="1"/>
</dbReference>
<dbReference type="AlphaFoldDB" id="A0A196S8J5"/>
<dbReference type="Gene3D" id="3.40.50.300">
    <property type="entry name" value="P-loop containing nucleotide triphosphate hydrolases"/>
    <property type="match status" value="2"/>
</dbReference>
<dbReference type="InterPro" id="IPR002464">
    <property type="entry name" value="DNA/RNA_helicase_DEAH_CS"/>
</dbReference>
<dbReference type="GO" id="GO:0000462">
    <property type="term" value="P:maturation of SSU-rRNA from tricistronic rRNA transcript (SSU-rRNA, 5.8S rRNA, LSU-rRNA)"/>
    <property type="evidence" value="ECO:0007669"/>
    <property type="project" value="TreeGrafter"/>
</dbReference>
<evidence type="ECO:0000256" key="8">
    <source>
        <dbReference type="SAM" id="MobiDB-lite"/>
    </source>
</evidence>
<accession>A0A196S8J5</accession>
<dbReference type="Pfam" id="PF04408">
    <property type="entry name" value="WHD_HA2"/>
    <property type="match status" value="1"/>
</dbReference>
<protein>
    <recommendedName>
        <fullName evidence="2">RNA helicase</fullName>
        <ecNumber evidence="2">3.6.4.13</ecNumber>
    </recommendedName>
</protein>
<keyword evidence="5 11" id="KW-0347">Helicase</keyword>
<feature type="region of interest" description="Disordered" evidence="8">
    <location>
        <begin position="44"/>
        <end position="67"/>
    </location>
</feature>